<dbReference type="InterPro" id="IPR032816">
    <property type="entry name" value="VTT_dom"/>
</dbReference>
<dbReference type="InterPro" id="IPR015414">
    <property type="entry name" value="TMEM64"/>
</dbReference>
<keyword evidence="10" id="KW-1185">Reference proteome</keyword>
<feature type="transmembrane region" description="Helical" evidence="7">
    <location>
        <begin position="20"/>
        <end position="40"/>
    </location>
</feature>
<comment type="subcellular location">
    <subcellularLocation>
        <location evidence="1 7">Cell membrane</location>
        <topology evidence="1 7">Multi-pass membrane protein</topology>
    </subcellularLocation>
</comment>
<feature type="transmembrane region" description="Helical" evidence="7">
    <location>
        <begin position="154"/>
        <end position="177"/>
    </location>
</feature>
<evidence type="ECO:0000313" key="9">
    <source>
        <dbReference type="EMBL" id="UZJ26348.1"/>
    </source>
</evidence>
<evidence type="ECO:0000256" key="3">
    <source>
        <dbReference type="ARBA" id="ARBA00022475"/>
    </source>
</evidence>
<evidence type="ECO:0000256" key="5">
    <source>
        <dbReference type="ARBA" id="ARBA00022989"/>
    </source>
</evidence>
<evidence type="ECO:0000256" key="7">
    <source>
        <dbReference type="RuleBase" id="RU366058"/>
    </source>
</evidence>
<keyword evidence="3 7" id="KW-1003">Cell membrane</keyword>
<comment type="similarity">
    <text evidence="2 7">Belongs to the TVP38/TMEM64 family.</text>
</comment>
<dbReference type="RefSeq" id="WP_265384452.1">
    <property type="nucleotide sequence ID" value="NZ_CP110615.1"/>
</dbReference>
<protein>
    <recommendedName>
        <fullName evidence="7">TVP38/TMEM64 family membrane protein</fullName>
    </recommendedName>
</protein>
<name>A0ABY6P5I8_9NOCA</name>
<evidence type="ECO:0000259" key="8">
    <source>
        <dbReference type="Pfam" id="PF09335"/>
    </source>
</evidence>
<proteinExistence type="inferred from homology"/>
<feature type="transmembrane region" description="Helical" evidence="7">
    <location>
        <begin position="197"/>
        <end position="220"/>
    </location>
</feature>
<evidence type="ECO:0000256" key="1">
    <source>
        <dbReference type="ARBA" id="ARBA00004651"/>
    </source>
</evidence>
<keyword evidence="5 7" id="KW-1133">Transmembrane helix</keyword>
<feature type="domain" description="VTT" evidence="8">
    <location>
        <begin position="72"/>
        <end position="188"/>
    </location>
</feature>
<reference evidence="9" key="1">
    <citation type="submission" date="2022-10" db="EMBL/GenBank/DDBJ databases">
        <title>Rhodococcus sp.75.</title>
        <authorList>
            <person name="Sun M."/>
        </authorList>
    </citation>
    <scope>NUCLEOTIDE SEQUENCE</scope>
    <source>
        <strain evidence="9">75</strain>
    </source>
</reference>
<organism evidence="9 10">
    <name type="scientific">Rhodococcus antarcticus</name>
    <dbReference type="NCBI Taxonomy" id="2987751"/>
    <lineage>
        <taxon>Bacteria</taxon>
        <taxon>Bacillati</taxon>
        <taxon>Actinomycetota</taxon>
        <taxon>Actinomycetes</taxon>
        <taxon>Mycobacteriales</taxon>
        <taxon>Nocardiaceae</taxon>
        <taxon>Rhodococcus</taxon>
    </lineage>
</organism>
<dbReference type="PANTHER" id="PTHR12677:SF58">
    <property type="entry name" value="TVP38_TMEM64 FAMILY MEMBRANE PROTEIN RV0625C"/>
    <property type="match status" value="1"/>
</dbReference>
<gene>
    <name evidence="9" type="ORF">RHODO2019_08090</name>
</gene>
<evidence type="ECO:0000256" key="6">
    <source>
        <dbReference type="ARBA" id="ARBA00023136"/>
    </source>
</evidence>
<feature type="transmembrane region" description="Helical" evidence="7">
    <location>
        <begin position="84"/>
        <end position="108"/>
    </location>
</feature>
<dbReference type="EMBL" id="CP110615">
    <property type="protein sequence ID" value="UZJ26348.1"/>
    <property type="molecule type" value="Genomic_DNA"/>
</dbReference>
<feature type="transmembrane region" description="Helical" evidence="7">
    <location>
        <begin position="52"/>
        <end position="72"/>
    </location>
</feature>
<dbReference type="Proteomes" id="UP001164965">
    <property type="component" value="Chromosome"/>
</dbReference>
<keyword evidence="6 7" id="KW-0472">Membrane</keyword>
<sequence length="242" mass="24184">MSAPPPPAAAQGRRQAIVRLSALVATLVVVAVLLLLVVPVSTGGVTSTVERFGPVAPVVYVLISTVLALGFVPGPLLAGVSGALFGTGLGLVVSLAGSVLTSVVALLISRRAGAGAVRTVSGPRALALAELAQRRGLLVVVLQRWIPGIPDAPFSYLFGSLGVSVPAMALGSLVGSAPRAFAYTALGRAAADGDGRLAVVATVVGVGGSLVGLGVGAVVLQRHRRRTPGPSGLSVRRTHPPR</sequence>
<evidence type="ECO:0000313" key="10">
    <source>
        <dbReference type="Proteomes" id="UP001164965"/>
    </source>
</evidence>
<dbReference type="PANTHER" id="PTHR12677">
    <property type="entry name" value="GOLGI APPARATUS MEMBRANE PROTEIN TVP38-RELATED"/>
    <property type="match status" value="1"/>
</dbReference>
<evidence type="ECO:0000256" key="4">
    <source>
        <dbReference type="ARBA" id="ARBA00022692"/>
    </source>
</evidence>
<accession>A0ABY6P5I8</accession>
<keyword evidence="4 7" id="KW-0812">Transmembrane</keyword>
<evidence type="ECO:0000256" key="2">
    <source>
        <dbReference type="ARBA" id="ARBA00008640"/>
    </source>
</evidence>
<dbReference type="Pfam" id="PF09335">
    <property type="entry name" value="VTT_dom"/>
    <property type="match status" value="1"/>
</dbReference>